<dbReference type="InterPro" id="IPR007219">
    <property type="entry name" value="XnlR_reg_dom"/>
</dbReference>
<dbReference type="EMBL" id="MKZY01000002">
    <property type="protein sequence ID" value="OOO12523.1"/>
    <property type="molecule type" value="Genomic_DNA"/>
</dbReference>
<dbReference type="VEuPathDB" id="FungiDB:AO090005001333"/>
<protein>
    <recommendedName>
        <fullName evidence="4">Xylanolytic transcriptional activator regulatory domain-containing protein</fullName>
    </recommendedName>
</protein>
<gene>
    <name evidence="5" type="ORF">OAory_01002720</name>
</gene>
<dbReference type="CDD" id="cd12148">
    <property type="entry name" value="fungal_TF_MHR"/>
    <property type="match status" value="1"/>
</dbReference>
<sequence length="699" mass="77807">MPKSSTSTSSPHELRACTECRKRKSKVTTPSQVARLNLLFTRPAVLRDAALLILFPSQQTMHLRSSIVTNAIDAQVGVVNMDQIERRCAGLTALLHRLNPDVDIEDALKTTTVPPRGLQAAASDGVSSASVDEFEWSESSLGSPGELRRVGLDGMASLPTGSKEAGYLGSSAGSSILRTVPGLIPEHSGLETNRRTQVSRGDLNQSPDLLLSAHLGTSAVLDGLVNAYFTYYNTSYPILHESTFRQQYQNRHRLQDRSSWHPIFYTVLAIGNWILGGTSGSRECQYYSAARSRMSMHMLESGTLLTVQAFLLIGNYLQKRDRPNTGYNFIGIAYRMALGLGLHRESSAGAKTDSLFHERRRVIWWIVYCFDIGFGITTGRPVMASDSFIETCLPRNIDDSACALTSILPTPSDRPTTYSAIIAHARLASIGNNIYSNVISAPKENILDLKISRSLDHRLKAWRFSLPVYFSAQDVPDWFRGPRAVVGWKEQNLRMMLWWGSQRLCSILSDVEEARNMCHYVAIETIQDITTFCLDYRDNIHVGLSWYATYFLFQATIVLSIHYLRPPQPLDMGPDSANQELWALSISRARDCLAQLGQNNEAATRCLAVLERIRDQSERSQQSSLTPSATRPNASVHADHTLLHPAPEIEDTIPTTFAIDPALQILFQDTAWNNDIFEGLQGFPITDEAEAFDYMPPDA</sequence>
<dbReference type="OrthoDB" id="3364175at2759"/>
<dbReference type="GO" id="GO:0000978">
    <property type="term" value="F:RNA polymerase II cis-regulatory region sequence-specific DNA binding"/>
    <property type="evidence" value="ECO:0007669"/>
    <property type="project" value="TreeGrafter"/>
</dbReference>
<dbReference type="GO" id="GO:0006351">
    <property type="term" value="P:DNA-templated transcription"/>
    <property type="evidence" value="ECO:0007669"/>
    <property type="project" value="InterPro"/>
</dbReference>
<keyword evidence="3" id="KW-0539">Nucleus</keyword>
<organism evidence="5 6">
    <name type="scientific">Aspergillus oryzae</name>
    <name type="common">Yellow koji mold</name>
    <dbReference type="NCBI Taxonomy" id="5062"/>
    <lineage>
        <taxon>Eukaryota</taxon>
        <taxon>Fungi</taxon>
        <taxon>Dikarya</taxon>
        <taxon>Ascomycota</taxon>
        <taxon>Pezizomycotina</taxon>
        <taxon>Eurotiomycetes</taxon>
        <taxon>Eurotiomycetidae</taxon>
        <taxon>Eurotiales</taxon>
        <taxon>Aspergillaceae</taxon>
        <taxon>Aspergillus</taxon>
        <taxon>Aspergillus subgen. Circumdati</taxon>
    </lineage>
</organism>
<evidence type="ECO:0000259" key="4">
    <source>
        <dbReference type="SMART" id="SM00906"/>
    </source>
</evidence>
<evidence type="ECO:0000313" key="5">
    <source>
        <dbReference type="EMBL" id="OOO12523.1"/>
    </source>
</evidence>
<evidence type="ECO:0000313" key="6">
    <source>
        <dbReference type="Proteomes" id="UP000190312"/>
    </source>
</evidence>
<evidence type="ECO:0000256" key="3">
    <source>
        <dbReference type="ARBA" id="ARBA00023242"/>
    </source>
</evidence>
<evidence type="ECO:0000256" key="2">
    <source>
        <dbReference type="ARBA" id="ARBA00023163"/>
    </source>
</evidence>
<dbReference type="GO" id="GO:0008270">
    <property type="term" value="F:zinc ion binding"/>
    <property type="evidence" value="ECO:0007669"/>
    <property type="project" value="InterPro"/>
</dbReference>
<reference evidence="5 6" key="1">
    <citation type="submission" date="2016-10" db="EMBL/GenBank/DDBJ databases">
        <title>Genome sequencing of Aspergillus oryzae BCC7051.</title>
        <authorList>
            <person name="Thammarongtham C."/>
            <person name="Vorapreeda T."/>
            <person name="Nookaew I."/>
            <person name="Srisuk T."/>
            <person name="Land M."/>
            <person name="Jeennor S."/>
            <person name="Laoteng K."/>
        </authorList>
    </citation>
    <scope>NUCLEOTIDE SEQUENCE [LARGE SCALE GENOMIC DNA]</scope>
    <source>
        <strain evidence="5 6">BCC7051</strain>
    </source>
</reference>
<comment type="caution">
    <text evidence="5">The sequence shown here is derived from an EMBL/GenBank/DDBJ whole genome shotgun (WGS) entry which is preliminary data.</text>
</comment>
<dbReference type="GO" id="GO:0000435">
    <property type="term" value="P:positive regulation of transcription from RNA polymerase II promoter by galactose"/>
    <property type="evidence" value="ECO:0007669"/>
    <property type="project" value="TreeGrafter"/>
</dbReference>
<dbReference type="SMART" id="SM00906">
    <property type="entry name" value="Fungal_trans"/>
    <property type="match status" value="1"/>
</dbReference>
<evidence type="ECO:0000256" key="1">
    <source>
        <dbReference type="ARBA" id="ARBA00023015"/>
    </source>
</evidence>
<dbReference type="PANTHER" id="PTHR47424:SF2">
    <property type="entry name" value="TRANSCRIPTION FACTOR DOMAIN-CONTAINING PROTEIN-RELATED"/>
    <property type="match status" value="1"/>
</dbReference>
<dbReference type="AlphaFoldDB" id="A0A1S9DTX4"/>
<dbReference type="Proteomes" id="UP000190312">
    <property type="component" value="Unassembled WGS sequence"/>
</dbReference>
<accession>A0A1S9DTX4</accession>
<proteinExistence type="predicted"/>
<dbReference type="InterPro" id="IPR051127">
    <property type="entry name" value="Fungal_SecMet_Regulators"/>
</dbReference>
<feature type="domain" description="Xylanolytic transcriptional activator regulatory" evidence="4">
    <location>
        <begin position="326"/>
        <end position="400"/>
    </location>
</feature>
<keyword evidence="2" id="KW-0804">Transcription</keyword>
<dbReference type="Pfam" id="PF04082">
    <property type="entry name" value="Fungal_trans"/>
    <property type="match status" value="1"/>
</dbReference>
<dbReference type="GO" id="GO:0000981">
    <property type="term" value="F:DNA-binding transcription factor activity, RNA polymerase II-specific"/>
    <property type="evidence" value="ECO:0007669"/>
    <property type="project" value="TreeGrafter"/>
</dbReference>
<dbReference type="VEuPathDB" id="FungiDB:AO090005001334"/>
<name>A0A1S9DTX4_ASPOZ</name>
<dbReference type="PANTHER" id="PTHR47424">
    <property type="entry name" value="REGULATORY PROTEIN GAL4"/>
    <property type="match status" value="1"/>
</dbReference>
<keyword evidence="1" id="KW-0805">Transcription regulation</keyword>
<dbReference type="GO" id="GO:0005634">
    <property type="term" value="C:nucleus"/>
    <property type="evidence" value="ECO:0007669"/>
    <property type="project" value="TreeGrafter"/>
</dbReference>